<dbReference type="KEGG" id="bbd:Belba_0383"/>
<name>I3Z1C8_BELBD</name>
<dbReference type="PATRIC" id="fig|866536.3.peg.398"/>
<dbReference type="Proteomes" id="UP000006050">
    <property type="component" value="Chromosome"/>
</dbReference>
<dbReference type="CDD" id="cd04301">
    <property type="entry name" value="NAT_SF"/>
    <property type="match status" value="1"/>
</dbReference>
<dbReference type="SUPFAM" id="SSF55729">
    <property type="entry name" value="Acyl-CoA N-acyltransferases (Nat)"/>
    <property type="match status" value="1"/>
</dbReference>
<gene>
    <name evidence="2" type="ordered locus">Belba_0383</name>
</gene>
<dbReference type="EMBL" id="CP003281">
    <property type="protein sequence ID" value="AFL83046.1"/>
    <property type="molecule type" value="Genomic_DNA"/>
</dbReference>
<dbReference type="PROSITE" id="PS51186">
    <property type="entry name" value="GNAT"/>
    <property type="match status" value="1"/>
</dbReference>
<dbReference type="RefSeq" id="WP_014771060.1">
    <property type="nucleotide sequence ID" value="NC_018010.1"/>
</dbReference>
<accession>I3Z1C8</accession>
<organism evidence="2 3">
    <name type="scientific">Belliella baltica (strain DSM 15883 / CIP 108006 / LMG 21964 / BA134)</name>
    <dbReference type="NCBI Taxonomy" id="866536"/>
    <lineage>
        <taxon>Bacteria</taxon>
        <taxon>Pseudomonadati</taxon>
        <taxon>Bacteroidota</taxon>
        <taxon>Cytophagia</taxon>
        <taxon>Cytophagales</taxon>
        <taxon>Cyclobacteriaceae</taxon>
        <taxon>Belliella</taxon>
    </lineage>
</organism>
<keyword evidence="2" id="KW-0012">Acyltransferase</keyword>
<feature type="domain" description="N-acetyltransferase" evidence="1">
    <location>
        <begin position="3"/>
        <end position="145"/>
    </location>
</feature>
<evidence type="ECO:0000313" key="2">
    <source>
        <dbReference type="EMBL" id="AFL83046.1"/>
    </source>
</evidence>
<dbReference type="InterPro" id="IPR016181">
    <property type="entry name" value="Acyl_CoA_acyltransferase"/>
</dbReference>
<protein>
    <submittedName>
        <fullName evidence="2">Putative acyltransferase</fullName>
    </submittedName>
</protein>
<dbReference type="GO" id="GO:0016747">
    <property type="term" value="F:acyltransferase activity, transferring groups other than amino-acyl groups"/>
    <property type="evidence" value="ECO:0007669"/>
    <property type="project" value="InterPro"/>
</dbReference>
<keyword evidence="3" id="KW-1185">Reference proteome</keyword>
<evidence type="ECO:0000259" key="1">
    <source>
        <dbReference type="PROSITE" id="PS51186"/>
    </source>
</evidence>
<dbReference type="eggNOG" id="COG2153">
    <property type="taxonomic scope" value="Bacteria"/>
</dbReference>
<evidence type="ECO:0000313" key="3">
    <source>
        <dbReference type="Proteomes" id="UP000006050"/>
    </source>
</evidence>
<dbReference type="OrthoDB" id="9796171at2"/>
<dbReference type="AlphaFoldDB" id="I3Z1C8"/>
<dbReference type="InterPro" id="IPR000182">
    <property type="entry name" value="GNAT_dom"/>
</dbReference>
<proteinExistence type="predicted"/>
<dbReference type="Pfam" id="PF13673">
    <property type="entry name" value="Acetyltransf_10"/>
    <property type="match status" value="1"/>
</dbReference>
<keyword evidence="2" id="KW-0808">Transferase</keyword>
<sequence>MSITVEKAKTKEQLELVFKIRREVFVLEQGVDPSDESDEFEESSNQFLALLNESPAGAARWRVTKNGIKLERFAVLNGIRGQGVGQALVKAVLEDIAKIEENKGKLIYLHSQLPAISLYLKFGFEKIGEMFEECNIKHYQMERYL</sequence>
<dbReference type="STRING" id="866536.Belba_0383"/>
<dbReference type="HOGENOM" id="CLU_056607_6_2_10"/>
<reference evidence="3" key="1">
    <citation type="submission" date="2012-06" db="EMBL/GenBank/DDBJ databases">
        <title>The complete genome of Belliella baltica DSM 15883.</title>
        <authorList>
            <person name="Lucas S."/>
            <person name="Copeland A."/>
            <person name="Lapidus A."/>
            <person name="Goodwin L."/>
            <person name="Pitluck S."/>
            <person name="Peters L."/>
            <person name="Mikhailova N."/>
            <person name="Davenport K."/>
            <person name="Kyrpides N."/>
            <person name="Mavromatis K."/>
            <person name="Pagani I."/>
            <person name="Ivanova N."/>
            <person name="Ovchinnikova G."/>
            <person name="Zeytun A."/>
            <person name="Detter J.C."/>
            <person name="Han C."/>
            <person name="Land M."/>
            <person name="Hauser L."/>
            <person name="Markowitz V."/>
            <person name="Cheng J.-F."/>
            <person name="Hugenholtz P."/>
            <person name="Woyke T."/>
            <person name="Wu D."/>
            <person name="Tindall B."/>
            <person name="Pomrenke H."/>
            <person name="Brambilla E."/>
            <person name="Klenk H.-P."/>
            <person name="Eisen J.A."/>
        </authorList>
    </citation>
    <scope>NUCLEOTIDE SEQUENCE [LARGE SCALE GENOMIC DNA]</scope>
    <source>
        <strain evidence="3">DSM 15883 / CIP 108006 / LMG 21964 / BA134</strain>
    </source>
</reference>
<dbReference type="Gene3D" id="3.40.630.30">
    <property type="match status" value="1"/>
</dbReference>